<evidence type="ECO:0000259" key="4">
    <source>
        <dbReference type="Pfam" id="PF04967"/>
    </source>
</evidence>
<evidence type="ECO:0000256" key="2">
    <source>
        <dbReference type="ARBA" id="ARBA00023163"/>
    </source>
</evidence>
<protein>
    <submittedName>
        <fullName evidence="6">GAF and HTH_10 associated domain-containing protein</fullName>
    </submittedName>
</protein>
<keyword evidence="2" id="KW-0804">Transcription</keyword>
<dbReference type="Pfam" id="PF15915">
    <property type="entry name" value="BAT"/>
    <property type="match status" value="1"/>
</dbReference>
<dbReference type="OrthoDB" id="156233at2157"/>
<dbReference type="InterPro" id="IPR031803">
    <property type="entry name" value="BAT_GAF/HTH-assoc"/>
</dbReference>
<evidence type="ECO:0000313" key="6">
    <source>
        <dbReference type="EMBL" id="SFR88822.1"/>
    </source>
</evidence>
<dbReference type="Pfam" id="PF04967">
    <property type="entry name" value="HTH_10"/>
    <property type="match status" value="1"/>
</dbReference>
<feature type="domain" description="Bacterioopsin transcriptional activator GAF and HTH associated" evidence="5">
    <location>
        <begin position="47"/>
        <end position="168"/>
    </location>
</feature>
<gene>
    <name evidence="6" type="ORF">SAMN05216559_0539</name>
</gene>
<evidence type="ECO:0000256" key="1">
    <source>
        <dbReference type="ARBA" id="ARBA00023015"/>
    </source>
</evidence>
<feature type="compositionally biased region" description="Basic and acidic residues" evidence="3">
    <location>
        <begin position="11"/>
        <end position="24"/>
    </location>
</feature>
<feature type="region of interest" description="Disordered" evidence="3">
    <location>
        <begin position="1"/>
        <end position="28"/>
    </location>
</feature>
<dbReference type="RefSeq" id="WP_089813629.1">
    <property type="nucleotide sequence ID" value="NZ_FOZK01000001.1"/>
</dbReference>
<name>A0A1I6KC56_9EURY</name>
<keyword evidence="7" id="KW-1185">Reference proteome</keyword>
<dbReference type="SUPFAM" id="SSF46785">
    <property type="entry name" value="Winged helix' DNA-binding domain"/>
    <property type="match status" value="1"/>
</dbReference>
<proteinExistence type="predicted"/>
<dbReference type="InterPro" id="IPR007050">
    <property type="entry name" value="HTH_bacterioopsin"/>
</dbReference>
<dbReference type="InterPro" id="IPR036390">
    <property type="entry name" value="WH_DNA-bd_sf"/>
</dbReference>
<dbReference type="Gene3D" id="1.10.10.10">
    <property type="entry name" value="Winged helix-like DNA-binding domain superfamily/Winged helix DNA-binding domain"/>
    <property type="match status" value="1"/>
</dbReference>
<sequence length="260" mass="28620">MWNSAGDPMDSDARADDADRRDEPSDSEVVLCSLGSARDDDPVVAKLAVSHRDVVLGEAIRAAPSVTVEPNYRTTDGGAAVLVFTAAGESIVEFDAALSTDHTVRDPQLLARTDDACTYRVRFSSEALQFSPVFADLGALLYDVRTAGRSWSFHVRFPSHEAFASFRNFCSSHEVTLRLFKLSADEQHTRGDDLGLTASQWDTLSTAHEMGYFEVPRGATQEELARQLDISPSAVSQRIRRATNQLLAETLASSRFRTRF</sequence>
<dbReference type="InterPro" id="IPR036388">
    <property type="entry name" value="WH-like_DNA-bd_sf"/>
</dbReference>
<evidence type="ECO:0000259" key="5">
    <source>
        <dbReference type="Pfam" id="PF15915"/>
    </source>
</evidence>
<evidence type="ECO:0000313" key="7">
    <source>
        <dbReference type="Proteomes" id="UP000199062"/>
    </source>
</evidence>
<reference evidence="6 7" key="1">
    <citation type="submission" date="2016-10" db="EMBL/GenBank/DDBJ databases">
        <authorList>
            <person name="de Groot N.N."/>
        </authorList>
    </citation>
    <scope>NUCLEOTIDE SEQUENCE [LARGE SCALE GENOMIC DNA]</scope>
    <source>
        <strain evidence="6 7">CGMCC 1.10457</strain>
    </source>
</reference>
<keyword evidence="1" id="KW-0805">Transcription regulation</keyword>
<dbReference type="Proteomes" id="UP000199062">
    <property type="component" value="Unassembled WGS sequence"/>
</dbReference>
<dbReference type="AlphaFoldDB" id="A0A1I6KC56"/>
<dbReference type="PANTHER" id="PTHR34236">
    <property type="entry name" value="DIMETHYL SULFOXIDE REDUCTASE TRANSCRIPTIONAL ACTIVATOR"/>
    <property type="match status" value="1"/>
</dbReference>
<dbReference type="EMBL" id="FOZK01000001">
    <property type="protein sequence ID" value="SFR88822.1"/>
    <property type="molecule type" value="Genomic_DNA"/>
</dbReference>
<organism evidence="6 7">
    <name type="scientific">Halomicrobium zhouii</name>
    <dbReference type="NCBI Taxonomy" id="767519"/>
    <lineage>
        <taxon>Archaea</taxon>
        <taxon>Methanobacteriati</taxon>
        <taxon>Methanobacteriota</taxon>
        <taxon>Stenosarchaea group</taxon>
        <taxon>Halobacteria</taxon>
        <taxon>Halobacteriales</taxon>
        <taxon>Haloarculaceae</taxon>
        <taxon>Halomicrobium</taxon>
    </lineage>
</organism>
<dbReference type="STRING" id="767519.SAMN05216559_0539"/>
<dbReference type="PANTHER" id="PTHR34236:SF1">
    <property type="entry name" value="DIMETHYL SULFOXIDE REDUCTASE TRANSCRIPTIONAL ACTIVATOR"/>
    <property type="match status" value="1"/>
</dbReference>
<feature type="domain" description="HTH bat-type" evidence="4">
    <location>
        <begin position="196"/>
        <end position="247"/>
    </location>
</feature>
<accession>A0A1I6KC56</accession>
<evidence type="ECO:0000256" key="3">
    <source>
        <dbReference type="SAM" id="MobiDB-lite"/>
    </source>
</evidence>